<dbReference type="Proteomes" id="UP001652641">
    <property type="component" value="Chromosome 14"/>
</dbReference>
<evidence type="ECO:0000256" key="1">
    <source>
        <dbReference type="SAM" id="MobiDB-lite"/>
    </source>
</evidence>
<gene>
    <name evidence="3" type="primary">LOC140595384</name>
</gene>
<dbReference type="GeneID" id="140595384"/>
<organism evidence="2 3">
    <name type="scientific">Vulpes vulpes</name>
    <name type="common">Red fox</name>
    <dbReference type="NCBI Taxonomy" id="9627"/>
    <lineage>
        <taxon>Eukaryota</taxon>
        <taxon>Metazoa</taxon>
        <taxon>Chordata</taxon>
        <taxon>Craniata</taxon>
        <taxon>Vertebrata</taxon>
        <taxon>Euteleostomi</taxon>
        <taxon>Mammalia</taxon>
        <taxon>Eutheria</taxon>
        <taxon>Laurasiatheria</taxon>
        <taxon>Carnivora</taxon>
        <taxon>Caniformia</taxon>
        <taxon>Canidae</taxon>
        <taxon>Vulpes</taxon>
    </lineage>
</organism>
<evidence type="ECO:0000313" key="3">
    <source>
        <dbReference type="RefSeq" id="XP_072592429.1"/>
    </source>
</evidence>
<feature type="region of interest" description="Disordered" evidence="1">
    <location>
        <begin position="122"/>
        <end position="156"/>
    </location>
</feature>
<feature type="compositionally biased region" description="Pro residues" evidence="1">
    <location>
        <begin position="268"/>
        <end position="299"/>
    </location>
</feature>
<feature type="region of interest" description="Disordered" evidence="1">
    <location>
        <begin position="179"/>
        <end position="307"/>
    </location>
</feature>
<accession>A0ABM4YQ76</accession>
<name>A0ABM4YQ76_VULVU</name>
<reference evidence="3" key="1">
    <citation type="submission" date="2025-08" db="UniProtKB">
        <authorList>
            <consortium name="RefSeq"/>
        </authorList>
    </citation>
    <scope>IDENTIFICATION</scope>
    <source>
        <tissue evidence="3">Cell line</tissue>
    </source>
</reference>
<dbReference type="RefSeq" id="XP_072592429.1">
    <property type="nucleotide sequence ID" value="XM_072736328.1"/>
</dbReference>
<protein>
    <recommendedName>
        <fullName evidence="4">Basic proline-rich protein-like</fullName>
    </recommendedName>
</protein>
<keyword evidence="2" id="KW-1185">Reference proteome</keyword>
<evidence type="ECO:0000313" key="2">
    <source>
        <dbReference type="Proteomes" id="UP001652641"/>
    </source>
</evidence>
<dbReference type="PRINTS" id="PR01217">
    <property type="entry name" value="PRICHEXTENSN"/>
</dbReference>
<proteinExistence type="predicted"/>
<evidence type="ECO:0008006" key="4">
    <source>
        <dbReference type="Google" id="ProtNLM"/>
    </source>
</evidence>
<sequence>MAVTSSSVTASLTFGKGDFSSAVERLLVSFRVQRKLRNCWRQLARGVRRDQSPLAPSSVRCVSIYRWASFLTLTGGSGKSVRSTKVKGGREFTTTLSRWWYPPTHQRQSRCLSLLTCAHLGTRAPQPGRGEAGVPSRPGKPPRAPRVQPGARRPEPAACTVHPAPCTVHPAPCTAASAAAPPARTAEHPPRASRCISVSDTQLRGRAGGRAPRGRGGVGGGPRVRRPGAGGKEARGRGERRRRTLCTPPRATPLTENWEAGPGGGVRRPPPWAPPRPAPPRPPRPPPAPTPPTPRPAPPARAAARLGASSAGRFFGFPFGL</sequence>